<name>A0A6L8LZD8_9VIBR</name>
<keyword evidence="1 5" id="KW-0808">Transferase</keyword>
<dbReference type="SUPFAM" id="SSF51161">
    <property type="entry name" value="Trimeric LpxA-like enzymes"/>
    <property type="match status" value="1"/>
</dbReference>
<keyword evidence="4" id="KW-1133">Transmembrane helix</keyword>
<keyword evidence="2" id="KW-0677">Repeat</keyword>
<comment type="caution">
    <text evidence="5">The sequence shown here is derived from an EMBL/GenBank/DDBJ whole genome shotgun (WGS) entry which is preliminary data.</text>
</comment>
<dbReference type="EMBL" id="WWEU01000001">
    <property type="protein sequence ID" value="MYM58659.1"/>
    <property type="molecule type" value="Genomic_DNA"/>
</dbReference>
<keyword evidence="4" id="KW-0472">Membrane</keyword>
<proteinExistence type="predicted"/>
<dbReference type="PANTHER" id="PTHR23416">
    <property type="entry name" value="SIALIC ACID SYNTHASE-RELATED"/>
    <property type="match status" value="1"/>
</dbReference>
<dbReference type="Pfam" id="PF00132">
    <property type="entry name" value="Hexapep"/>
    <property type="match status" value="1"/>
</dbReference>
<dbReference type="Gene3D" id="2.160.10.10">
    <property type="entry name" value="Hexapeptide repeat proteins"/>
    <property type="match status" value="1"/>
</dbReference>
<evidence type="ECO:0000256" key="1">
    <source>
        <dbReference type="ARBA" id="ARBA00022679"/>
    </source>
</evidence>
<evidence type="ECO:0000256" key="2">
    <source>
        <dbReference type="ARBA" id="ARBA00022737"/>
    </source>
</evidence>
<protein>
    <submittedName>
        <fullName evidence="5">Acyltransferase</fullName>
    </submittedName>
</protein>
<dbReference type="GO" id="GO:0016746">
    <property type="term" value="F:acyltransferase activity"/>
    <property type="evidence" value="ECO:0007669"/>
    <property type="project" value="UniProtKB-KW"/>
</dbReference>
<organism evidence="5 6">
    <name type="scientific">Vibrio tetraodonis subsp. pristinus</name>
    <dbReference type="NCBI Taxonomy" id="2695891"/>
    <lineage>
        <taxon>Bacteria</taxon>
        <taxon>Pseudomonadati</taxon>
        <taxon>Pseudomonadota</taxon>
        <taxon>Gammaproteobacteria</taxon>
        <taxon>Vibrionales</taxon>
        <taxon>Vibrionaceae</taxon>
        <taxon>Vibrio</taxon>
    </lineage>
</organism>
<dbReference type="InterPro" id="IPR011004">
    <property type="entry name" value="Trimer_LpxA-like_sf"/>
</dbReference>
<gene>
    <name evidence="5" type="ORF">GTG28_05430</name>
</gene>
<dbReference type="InterPro" id="IPR018357">
    <property type="entry name" value="Hexapep_transf_CS"/>
</dbReference>
<dbReference type="RefSeq" id="WP_160927673.1">
    <property type="nucleotide sequence ID" value="NZ_WWEU01000001.1"/>
</dbReference>
<dbReference type="CDD" id="cd04647">
    <property type="entry name" value="LbH_MAT_like"/>
    <property type="match status" value="1"/>
</dbReference>
<keyword evidence="3 5" id="KW-0012">Acyltransferase</keyword>
<dbReference type="Proteomes" id="UP000478571">
    <property type="component" value="Unassembled WGS sequence"/>
</dbReference>
<sequence>MLATHINDIKVWLKESPNPACRKLFLVLKYIRACDLPTPYVFNKLISIAYNGFLAFLGTLTRVLIYTPAFKGRVTKYGKHLYLFGGVPLVTGPLKIYLGNDCRISGHTTLSGRTQSKDPQLVIGDNVDIGWQTTIAIGKQVIIGNNVRMAGRAFLFGYSGHSLNAHERAIGLGDKDEDVGNIILEDDVWLGTNVTICPNVTVGKGTVIGAGSVVTKSLPPYVVAAGNPAQVKRKLKETEAL</sequence>
<evidence type="ECO:0000256" key="4">
    <source>
        <dbReference type="SAM" id="Phobius"/>
    </source>
</evidence>
<keyword evidence="6" id="KW-1185">Reference proteome</keyword>
<dbReference type="PANTHER" id="PTHR23416:SF78">
    <property type="entry name" value="LIPOPOLYSACCHARIDE BIOSYNTHESIS O-ACETYL TRANSFERASE WBBJ-RELATED"/>
    <property type="match status" value="1"/>
</dbReference>
<accession>A0A6L8LZD8</accession>
<feature type="transmembrane region" description="Helical" evidence="4">
    <location>
        <begin position="81"/>
        <end position="98"/>
    </location>
</feature>
<evidence type="ECO:0000313" key="5">
    <source>
        <dbReference type="EMBL" id="MYM58659.1"/>
    </source>
</evidence>
<evidence type="ECO:0000313" key="6">
    <source>
        <dbReference type="Proteomes" id="UP000478571"/>
    </source>
</evidence>
<dbReference type="InterPro" id="IPR001451">
    <property type="entry name" value="Hexapep"/>
</dbReference>
<keyword evidence="4" id="KW-0812">Transmembrane</keyword>
<feature type="transmembrane region" description="Helical" evidence="4">
    <location>
        <begin position="48"/>
        <end position="69"/>
    </location>
</feature>
<dbReference type="AlphaFoldDB" id="A0A6L8LZD8"/>
<dbReference type="InterPro" id="IPR051159">
    <property type="entry name" value="Hexapeptide_acetyltransf"/>
</dbReference>
<reference evidence="5 6" key="1">
    <citation type="submission" date="2020-01" db="EMBL/GenBank/DDBJ databases">
        <title>Draft Genome Sequence of Vibrio sp. strain OCN044, Isolated from a Healthy Coral at Palmyra Atoll.</title>
        <authorList>
            <person name="Videau P."/>
            <person name="Loughran R."/>
            <person name="Esquivel A."/>
            <person name="Deadmond M."/>
            <person name="Paddock B.E."/>
            <person name="Saw J.H."/>
            <person name="Ushijima B."/>
        </authorList>
    </citation>
    <scope>NUCLEOTIDE SEQUENCE [LARGE SCALE GENOMIC DNA]</scope>
    <source>
        <strain evidence="5 6">OCN044</strain>
    </source>
</reference>
<dbReference type="PROSITE" id="PS00101">
    <property type="entry name" value="HEXAPEP_TRANSFERASES"/>
    <property type="match status" value="1"/>
</dbReference>
<evidence type="ECO:0000256" key="3">
    <source>
        <dbReference type="ARBA" id="ARBA00023315"/>
    </source>
</evidence>